<dbReference type="SUPFAM" id="SSF52540">
    <property type="entry name" value="P-loop containing nucleoside triphosphate hydrolases"/>
    <property type="match status" value="1"/>
</dbReference>
<keyword evidence="2" id="KW-0813">Transport</keyword>
<dbReference type="Pfam" id="PF00005">
    <property type="entry name" value="ABC_tran"/>
    <property type="match status" value="1"/>
</dbReference>
<dbReference type="EMBL" id="JAOQNS010000002">
    <property type="protein sequence ID" value="MCW2306482.1"/>
    <property type="molecule type" value="Genomic_DNA"/>
</dbReference>
<evidence type="ECO:0000313" key="6">
    <source>
        <dbReference type="EMBL" id="MCW2306482.1"/>
    </source>
</evidence>
<evidence type="ECO:0000256" key="4">
    <source>
        <dbReference type="ARBA" id="ARBA00022840"/>
    </source>
</evidence>
<reference evidence="7" key="1">
    <citation type="submission" date="2023-07" db="EMBL/GenBank/DDBJ databases">
        <title>Genome sequencing of Purple Non-Sulfur Bacteria from various extreme environments.</title>
        <authorList>
            <person name="Mayer M."/>
        </authorList>
    </citation>
    <scope>NUCLEOTIDE SEQUENCE [LARGE SCALE GENOMIC DNA]</scope>
    <source>
        <strain evidence="7">DSM 17935</strain>
    </source>
</reference>
<organism evidence="6 7">
    <name type="scientific">Rhodobium gokarnense</name>
    <dbReference type="NCBI Taxonomy" id="364296"/>
    <lineage>
        <taxon>Bacteria</taxon>
        <taxon>Pseudomonadati</taxon>
        <taxon>Pseudomonadota</taxon>
        <taxon>Alphaproteobacteria</taxon>
        <taxon>Hyphomicrobiales</taxon>
        <taxon>Rhodobiaceae</taxon>
        <taxon>Rhodobium</taxon>
    </lineage>
</organism>
<dbReference type="RefSeq" id="WP_264600149.1">
    <property type="nucleotide sequence ID" value="NZ_JAOQNS010000002.1"/>
</dbReference>
<evidence type="ECO:0000256" key="3">
    <source>
        <dbReference type="ARBA" id="ARBA00022741"/>
    </source>
</evidence>
<dbReference type="Gene3D" id="3.40.50.300">
    <property type="entry name" value="P-loop containing nucleotide triphosphate hydrolases"/>
    <property type="match status" value="1"/>
</dbReference>
<feature type="domain" description="ABC transporter" evidence="5">
    <location>
        <begin position="2"/>
        <end position="226"/>
    </location>
</feature>
<dbReference type="Proteomes" id="UP001209755">
    <property type="component" value="Unassembled WGS sequence"/>
</dbReference>
<keyword evidence="4 6" id="KW-0067">ATP-binding</keyword>
<evidence type="ECO:0000259" key="5">
    <source>
        <dbReference type="PROSITE" id="PS50893"/>
    </source>
</evidence>
<comment type="similarity">
    <text evidence="1">Belongs to the ABC transporter superfamily.</text>
</comment>
<name>A0ABT3H7W2_9HYPH</name>
<protein>
    <submittedName>
        <fullName evidence="6">ABC-2 type transport system ATP-binding protein</fullName>
    </submittedName>
</protein>
<dbReference type="CDD" id="cd03230">
    <property type="entry name" value="ABC_DR_subfamily_A"/>
    <property type="match status" value="1"/>
</dbReference>
<evidence type="ECO:0000256" key="2">
    <source>
        <dbReference type="ARBA" id="ARBA00022448"/>
    </source>
</evidence>
<dbReference type="GO" id="GO:0005524">
    <property type="term" value="F:ATP binding"/>
    <property type="evidence" value="ECO:0007669"/>
    <property type="project" value="UniProtKB-KW"/>
</dbReference>
<evidence type="ECO:0000256" key="1">
    <source>
        <dbReference type="ARBA" id="ARBA00005417"/>
    </source>
</evidence>
<proteinExistence type="inferred from homology"/>
<dbReference type="PROSITE" id="PS00211">
    <property type="entry name" value="ABC_TRANSPORTER_1"/>
    <property type="match status" value="1"/>
</dbReference>
<accession>A0ABT3H7W2</accession>
<dbReference type="InterPro" id="IPR003439">
    <property type="entry name" value="ABC_transporter-like_ATP-bd"/>
</dbReference>
<keyword evidence="3" id="KW-0547">Nucleotide-binding</keyword>
<dbReference type="InterPro" id="IPR027417">
    <property type="entry name" value="P-loop_NTPase"/>
</dbReference>
<dbReference type="InterPro" id="IPR050763">
    <property type="entry name" value="ABC_transporter_ATP-binding"/>
</dbReference>
<gene>
    <name evidence="6" type="ORF">M2319_000801</name>
</gene>
<dbReference type="PANTHER" id="PTHR42711">
    <property type="entry name" value="ABC TRANSPORTER ATP-BINDING PROTEIN"/>
    <property type="match status" value="1"/>
</dbReference>
<keyword evidence="7" id="KW-1185">Reference proteome</keyword>
<dbReference type="SMART" id="SM00382">
    <property type="entry name" value="AAA"/>
    <property type="match status" value="1"/>
</dbReference>
<dbReference type="InterPro" id="IPR017871">
    <property type="entry name" value="ABC_transporter-like_CS"/>
</dbReference>
<dbReference type="PANTHER" id="PTHR42711:SF17">
    <property type="entry name" value="ABC TRANSPORTER ATP-BINDING PROTEIN"/>
    <property type="match status" value="1"/>
</dbReference>
<dbReference type="PROSITE" id="PS50893">
    <property type="entry name" value="ABC_TRANSPORTER_2"/>
    <property type="match status" value="1"/>
</dbReference>
<comment type="caution">
    <text evidence="6">The sequence shown here is derived from an EMBL/GenBank/DDBJ whole genome shotgun (WGS) entry which is preliminary data.</text>
</comment>
<sequence>MIRIEDISKTFRRRRVLDALSLAIHETDRIALIGANGAGKTTMIRCLLGEYVHAGTITVSGHKPRKDRREVLSEIGFVPQLPPPLKMPVGELIRFSSKVCHTTVDRIGGIADRLGLDLSEVDSRPFYKLSGGQKQKILVAIALGRDSKLLVFDEPTANLDPQARRALFSLISERLDEPMIISSHRLEEISGLVNRVVELDRGKVVLDDRVADAGEIADIQACEIELIQPDGAFERAIADWQFASPDGGATWTGEIAGPDRIRFLGLMTRYAGLIRSVHLKAAPTTAPSQAGPSQGDLHA</sequence>
<dbReference type="InterPro" id="IPR003593">
    <property type="entry name" value="AAA+_ATPase"/>
</dbReference>
<evidence type="ECO:0000313" key="7">
    <source>
        <dbReference type="Proteomes" id="UP001209755"/>
    </source>
</evidence>